<keyword evidence="8" id="KW-0472">Membrane</keyword>
<evidence type="ECO:0000256" key="5">
    <source>
        <dbReference type="ARBA" id="ARBA00022448"/>
    </source>
</evidence>
<proteinExistence type="inferred from homology"/>
<evidence type="ECO:0000256" key="3">
    <source>
        <dbReference type="ARBA" id="ARBA00011245"/>
    </source>
</evidence>
<evidence type="ECO:0000256" key="1">
    <source>
        <dbReference type="ARBA" id="ARBA00004459"/>
    </source>
</evidence>
<sequence>MLPTRHLTIIAFAAALSGCATSTASLSHAPVAAYRESIDLDGRLSVNYQKDGQPQSLTGNFNWVQRPGRIDVSLASPLGQTIATIAVTPGEATLTQAGHEPVVAADIDELTARTLGWELPVSGLRDWLQGYATDAHGKRFTASPAANTVFTKDGWRLRFVSWQDENAAHPVPSRIDAQRSATATSDELEIRIVISPVS</sequence>
<evidence type="ECO:0000256" key="13">
    <source>
        <dbReference type="SAM" id="SignalP"/>
    </source>
</evidence>
<keyword evidence="6 13" id="KW-0732">Signal</keyword>
<dbReference type="CDD" id="cd16326">
    <property type="entry name" value="LolB"/>
    <property type="match status" value="1"/>
</dbReference>
<dbReference type="NCBIfam" id="TIGR00548">
    <property type="entry name" value="lolB"/>
    <property type="match status" value="1"/>
</dbReference>
<evidence type="ECO:0000256" key="11">
    <source>
        <dbReference type="ARBA" id="ARBA00023237"/>
    </source>
</evidence>
<dbReference type="EMBL" id="JANUGV010000008">
    <property type="protein sequence ID" value="MCS0610665.1"/>
    <property type="molecule type" value="Genomic_DNA"/>
</dbReference>
<keyword evidence="5" id="KW-0813">Transport</keyword>
<dbReference type="Pfam" id="PF03550">
    <property type="entry name" value="LolB"/>
    <property type="match status" value="1"/>
</dbReference>
<evidence type="ECO:0000256" key="9">
    <source>
        <dbReference type="ARBA" id="ARBA00023139"/>
    </source>
</evidence>
<organism evidence="14 15">
    <name type="scientific">Massilia solisilvae</name>
    <dbReference type="NCBI Taxonomy" id="1811225"/>
    <lineage>
        <taxon>Bacteria</taxon>
        <taxon>Pseudomonadati</taxon>
        <taxon>Pseudomonadota</taxon>
        <taxon>Betaproteobacteria</taxon>
        <taxon>Burkholderiales</taxon>
        <taxon>Oxalobacteraceae</taxon>
        <taxon>Telluria group</taxon>
        <taxon>Massilia</taxon>
    </lineage>
</organism>
<reference evidence="14 15" key="1">
    <citation type="submission" date="2022-08" db="EMBL/GenBank/DDBJ databases">
        <title>Reclassification of Massilia species as members of the genera Telluria, Duganella, Pseudoduganella, Mokoshia gen. nov. and Zemynaea gen. nov. using orthogonal and non-orthogonal genome-based approaches.</title>
        <authorList>
            <person name="Bowman J.P."/>
        </authorList>
    </citation>
    <scope>NUCLEOTIDE SEQUENCE [LARGE SCALE GENOMIC DNA]</scope>
    <source>
        <strain evidence="14 15">JCM 31607</strain>
    </source>
</reference>
<feature type="signal peptide" evidence="13">
    <location>
        <begin position="1"/>
        <end position="24"/>
    </location>
</feature>
<dbReference type="SUPFAM" id="SSF89392">
    <property type="entry name" value="Prokaryotic lipoproteins and lipoprotein localization factors"/>
    <property type="match status" value="1"/>
</dbReference>
<keyword evidence="9" id="KW-0564">Palmitate</keyword>
<gene>
    <name evidence="14" type="primary">lolB</name>
    <name evidence="14" type="ORF">NX773_21055</name>
</gene>
<dbReference type="RefSeq" id="WP_258858234.1">
    <property type="nucleotide sequence ID" value="NZ_JANUGV010000008.1"/>
</dbReference>
<accession>A0ABT2BRH3</accession>
<keyword evidence="12 14" id="KW-0449">Lipoprotein</keyword>
<keyword evidence="7" id="KW-0653">Protein transport</keyword>
<evidence type="ECO:0000256" key="10">
    <source>
        <dbReference type="ARBA" id="ARBA00023186"/>
    </source>
</evidence>
<comment type="similarity">
    <text evidence="2">Belongs to the LolB family.</text>
</comment>
<evidence type="ECO:0000313" key="14">
    <source>
        <dbReference type="EMBL" id="MCS0610665.1"/>
    </source>
</evidence>
<protein>
    <recommendedName>
        <fullName evidence="4">Outer-membrane lipoprotein LolB</fullName>
    </recommendedName>
</protein>
<keyword evidence="15" id="KW-1185">Reference proteome</keyword>
<evidence type="ECO:0000256" key="6">
    <source>
        <dbReference type="ARBA" id="ARBA00022729"/>
    </source>
</evidence>
<evidence type="ECO:0000256" key="8">
    <source>
        <dbReference type="ARBA" id="ARBA00023136"/>
    </source>
</evidence>
<keyword evidence="10" id="KW-0143">Chaperone</keyword>
<comment type="subcellular location">
    <subcellularLocation>
        <location evidence="1">Cell outer membrane</location>
        <topology evidence="1">Lipid-anchor</topology>
    </subcellularLocation>
</comment>
<name>A0ABT2BRH3_9BURK</name>
<evidence type="ECO:0000256" key="2">
    <source>
        <dbReference type="ARBA" id="ARBA00009696"/>
    </source>
</evidence>
<evidence type="ECO:0000256" key="7">
    <source>
        <dbReference type="ARBA" id="ARBA00022927"/>
    </source>
</evidence>
<feature type="chain" id="PRO_5045406048" description="Outer-membrane lipoprotein LolB" evidence="13">
    <location>
        <begin position="25"/>
        <end position="198"/>
    </location>
</feature>
<dbReference type="Gene3D" id="2.50.20.10">
    <property type="entry name" value="Lipoprotein localisation LolA/LolB/LppX"/>
    <property type="match status" value="1"/>
</dbReference>
<dbReference type="PROSITE" id="PS51257">
    <property type="entry name" value="PROKAR_LIPOPROTEIN"/>
    <property type="match status" value="1"/>
</dbReference>
<evidence type="ECO:0000256" key="12">
    <source>
        <dbReference type="ARBA" id="ARBA00023288"/>
    </source>
</evidence>
<dbReference type="InterPro" id="IPR004565">
    <property type="entry name" value="OM_lipoprot_LolB"/>
</dbReference>
<comment type="subunit">
    <text evidence="3">Monomer.</text>
</comment>
<evidence type="ECO:0000313" key="15">
    <source>
        <dbReference type="Proteomes" id="UP001205861"/>
    </source>
</evidence>
<dbReference type="InterPro" id="IPR029046">
    <property type="entry name" value="LolA/LolB/LppX"/>
</dbReference>
<keyword evidence="11" id="KW-0998">Cell outer membrane</keyword>
<evidence type="ECO:0000256" key="4">
    <source>
        <dbReference type="ARBA" id="ARBA00016202"/>
    </source>
</evidence>
<dbReference type="Proteomes" id="UP001205861">
    <property type="component" value="Unassembled WGS sequence"/>
</dbReference>
<comment type="caution">
    <text evidence="14">The sequence shown here is derived from an EMBL/GenBank/DDBJ whole genome shotgun (WGS) entry which is preliminary data.</text>
</comment>